<proteinExistence type="predicted"/>
<dbReference type="Gene3D" id="2.60.40.10">
    <property type="entry name" value="Immunoglobulins"/>
    <property type="match status" value="1"/>
</dbReference>
<evidence type="ECO:0000256" key="2">
    <source>
        <dbReference type="ARBA" id="ARBA00023130"/>
    </source>
</evidence>
<protein>
    <recommendedName>
        <fullName evidence="5">Ig-like domain-containing protein</fullName>
    </recommendedName>
</protein>
<comment type="caution">
    <text evidence="6">The sequence shown here is derived from an EMBL/GenBank/DDBJ whole genome shotgun (WGS) entry which is preliminary data.</text>
</comment>
<dbReference type="SMART" id="SM00406">
    <property type="entry name" value="IGv"/>
    <property type="match status" value="1"/>
</dbReference>
<keyword evidence="2" id="KW-1064">Adaptive immunity</keyword>
<dbReference type="EMBL" id="JAULJE010000024">
    <property type="protein sequence ID" value="KAK1328165.1"/>
    <property type="molecule type" value="Genomic_DNA"/>
</dbReference>
<feature type="region of interest" description="Disordered" evidence="4">
    <location>
        <begin position="172"/>
        <end position="193"/>
    </location>
</feature>
<dbReference type="GO" id="GO:0005576">
    <property type="term" value="C:extracellular region"/>
    <property type="evidence" value="ECO:0007669"/>
    <property type="project" value="UniProtKB-ARBA"/>
</dbReference>
<dbReference type="AlphaFoldDB" id="A0AA40HBF6"/>
<accession>A0AA40HBF6</accession>
<dbReference type="InterPro" id="IPR007110">
    <property type="entry name" value="Ig-like_dom"/>
</dbReference>
<dbReference type="Pfam" id="PF07686">
    <property type="entry name" value="V-set"/>
    <property type="match status" value="1"/>
</dbReference>
<gene>
    <name evidence="6" type="ORF">QTO34_012588</name>
</gene>
<organism evidence="6 7">
    <name type="scientific">Cnephaeus nilssonii</name>
    <name type="common">Northern bat</name>
    <name type="synonym">Eptesicus nilssonii</name>
    <dbReference type="NCBI Taxonomy" id="3371016"/>
    <lineage>
        <taxon>Eukaryota</taxon>
        <taxon>Metazoa</taxon>
        <taxon>Chordata</taxon>
        <taxon>Craniata</taxon>
        <taxon>Vertebrata</taxon>
        <taxon>Euteleostomi</taxon>
        <taxon>Mammalia</taxon>
        <taxon>Eutheria</taxon>
        <taxon>Laurasiatheria</taxon>
        <taxon>Chiroptera</taxon>
        <taxon>Yangochiroptera</taxon>
        <taxon>Vespertilionidae</taxon>
        <taxon>Cnephaeus</taxon>
    </lineage>
</organism>
<reference evidence="6" key="1">
    <citation type="submission" date="2023-06" db="EMBL/GenBank/DDBJ databases">
        <title>Reference genome for the Northern bat (Eptesicus nilssonii), a most northern bat species.</title>
        <authorList>
            <person name="Laine V.N."/>
            <person name="Pulliainen A.T."/>
            <person name="Lilley T.M."/>
        </authorList>
    </citation>
    <scope>NUCLEOTIDE SEQUENCE</scope>
    <source>
        <strain evidence="6">BLF_Eptnil</strain>
        <tissue evidence="6">Kidney</tissue>
    </source>
</reference>
<dbReference type="InterPro" id="IPR050199">
    <property type="entry name" value="IgHV"/>
</dbReference>
<dbReference type="GO" id="GO:0019814">
    <property type="term" value="C:immunoglobulin complex"/>
    <property type="evidence" value="ECO:0007669"/>
    <property type="project" value="UniProtKB-KW"/>
</dbReference>
<evidence type="ECO:0000256" key="3">
    <source>
        <dbReference type="ARBA" id="ARBA00043265"/>
    </source>
</evidence>
<dbReference type="GO" id="GO:0002250">
    <property type="term" value="P:adaptive immune response"/>
    <property type="evidence" value="ECO:0007669"/>
    <property type="project" value="UniProtKB-KW"/>
</dbReference>
<evidence type="ECO:0000313" key="6">
    <source>
        <dbReference type="EMBL" id="KAK1328165.1"/>
    </source>
</evidence>
<sequence length="489" mass="53800">MFSLNCSWGLFQDLHPGVRVYDLIHPTILFTSQVVRLCTLGFVREKKMEEMTFQRLKAMDENHSLQRVSRAGYAVLSTETYSYDLGHNPRIHRHGVSAAVFKGLVPGQGTALCPWPGDNTSHLQVEGLALQAFDAEGYDPQVLPRGGRLRPRASLMSSEKFYVQPALDNLKSPTFRPGRGGRSPLAAQTGPQEKTCKCGASPAHESLPGWVPADPEEEPSCVSPSVSTSWGLRSSGLRFSSLSKAHGVWVTRGSSQSVSLFAGGLCQVQLVESGGGVVPPGGSLILSCKASGFTFTNYSMNWVRQAPGKGLQWVAQVSKPTGKDQWYAPAVQGRFTISRDNPTSTVSLKMTKLTSEDTAMYYCVRHSEGKSVEACLNAGHCAPQICEPKATEERPLVHREEVTPGRGRGSHSSLVQICKLMTYTHTKGHGMFIMLIVEIPRKLRKGPFGRQTCIDGARKGDWPRAFILVRWWEGEEFCFQGGQMEKRQQ</sequence>
<keyword evidence="3" id="KW-1280">Immunoglobulin</keyword>
<evidence type="ECO:0000313" key="7">
    <source>
        <dbReference type="Proteomes" id="UP001177744"/>
    </source>
</evidence>
<dbReference type="PANTHER" id="PTHR23266">
    <property type="entry name" value="IMMUNOGLOBULIN HEAVY CHAIN"/>
    <property type="match status" value="1"/>
</dbReference>
<keyword evidence="1" id="KW-0391">Immunity</keyword>
<dbReference type="InterPro" id="IPR013783">
    <property type="entry name" value="Ig-like_fold"/>
</dbReference>
<dbReference type="SUPFAM" id="SSF48726">
    <property type="entry name" value="Immunoglobulin"/>
    <property type="match status" value="1"/>
</dbReference>
<dbReference type="InterPro" id="IPR036179">
    <property type="entry name" value="Ig-like_dom_sf"/>
</dbReference>
<dbReference type="FunFam" id="2.60.40.10:FF:002198">
    <property type="entry name" value="Immunoglobulin heavy variable 5-2"/>
    <property type="match status" value="1"/>
</dbReference>
<name>A0AA40HBF6_CNENI</name>
<evidence type="ECO:0000259" key="5">
    <source>
        <dbReference type="PROSITE" id="PS50835"/>
    </source>
</evidence>
<feature type="domain" description="Ig-like" evidence="5">
    <location>
        <begin position="278"/>
        <end position="373"/>
    </location>
</feature>
<dbReference type="Proteomes" id="UP001177744">
    <property type="component" value="Unassembled WGS sequence"/>
</dbReference>
<evidence type="ECO:0000256" key="4">
    <source>
        <dbReference type="SAM" id="MobiDB-lite"/>
    </source>
</evidence>
<keyword evidence="7" id="KW-1185">Reference proteome</keyword>
<dbReference type="InterPro" id="IPR013106">
    <property type="entry name" value="Ig_V-set"/>
</dbReference>
<evidence type="ECO:0000256" key="1">
    <source>
        <dbReference type="ARBA" id="ARBA00022859"/>
    </source>
</evidence>
<dbReference type="PROSITE" id="PS50835">
    <property type="entry name" value="IG_LIKE"/>
    <property type="match status" value="1"/>
</dbReference>
<dbReference type="InterPro" id="IPR003599">
    <property type="entry name" value="Ig_sub"/>
</dbReference>
<dbReference type="SMART" id="SM00409">
    <property type="entry name" value="IG"/>
    <property type="match status" value="1"/>
</dbReference>